<evidence type="ECO:0000256" key="1">
    <source>
        <dbReference type="SAM" id="Coils"/>
    </source>
</evidence>
<dbReference type="EMBL" id="GDID01006433">
    <property type="protein sequence ID" value="JAP90173.1"/>
    <property type="molecule type" value="Transcribed_RNA"/>
</dbReference>
<evidence type="ECO:0000313" key="2">
    <source>
        <dbReference type="EMBL" id="JAP90173.1"/>
    </source>
</evidence>
<organism evidence="2">
    <name type="scientific">Trepomonas sp. PC1</name>
    <dbReference type="NCBI Taxonomy" id="1076344"/>
    <lineage>
        <taxon>Eukaryota</taxon>
        <taxon>Metamonada</taxon>
        <taxon>Diplomonadida</taxon>
        <taxon>Hexamitidae</taxon>
        <taxon>Hexamitinae</taxon>
        <taxon>Trepomonas</taxon>
    </lineage>
</organism>
<feature type="non-terminal residue" evidence="2">
    <location>
        <position position="698"/>
    </location>
</feature>
<reference evidence="2" key="1">
    <citation type="submission" date="2015-07" db="EMBL/GenBank/DDBJ databases">
        <title>Adaptation to a free-living lifestyle via gene acquisitions in the diplomonad Trepomonas sp. PC1.</title>
        <authorList>
            <person name="Xu F."/>
            <person name="Jerlstrom-Hultqvist J."/>
            <person name="Kolisko M."/>
            <person name="Simpson A.G.B."/>
            <person name="Roger A.J."/>
            <person name="Svard S.G."/>
            <person name="Andersson J.O."/>
        </authorList>
    </citation>
    <scope>NUCLEOTIDE SEQUENCE</scope>
    <source>
        <strain evidence="2">PC1</strain>
    </source>
</reference>
<protein>
    <submittedName>
        <fullName evidence="2">Uncharacterized protein</fullName>
    </submittedName>
</protein>
<name>A0A146JZU0_9EUKA</name>
<gene>
    <name evidence="2" type="ORF">TPC1_30332</name>
</gene>
<feature type="coiled-coil region" evidence="1">
    <location>
        <begin position="600"/>
        <end position="660"/>
    </location>
</feature>
<keyword evidence="1" id="KW-0175">Coiled coil</keyword>
<proteinExistence type="predicted"/>
<accession>A0A146JZU0</accession>
<sequence length="698" mass="82869">PKQNQQMKAMKLLPQFSQLIWYLNVLQQTPNTKITCILCSQNMIHHHSFKYYLQSCISIVKKQIQNLKINVVDSLLEIRLFNSPEHFQIEDVHKLAHFNIIFEQPTKSNIVKYFGQCNCKVTYCSQDFHSIKGQGFRFADLILKSNSDDEFFQIEKLQVIKPNQTRLKKMNVELTKSKYLSPSSLHKSMFESYFYYSCFNFNFYDNTQNLIEIIFEKWIMQIKGIELLPNLKCLTFQNGCNQFVSYLATIRHCNFINYKSNTFVKPDVNIGYKCYILGKEQDTSDIDAQHCFEDLQFVRYHNKNSKPLDFATLQKLGRIFTHDKATTVVNTDEQNILQLDQLTDQKCRILSFPQHENPQFLPIFQNLDRINLGFSPSCEFLRALQSKKCKLSINQVEFQFDKLQALAKQVIISQNFCTLMTTSKLDFCMSNIYTIDFYRENQFCFEMFPNAIKLRFSNPISQKMINVINQQNLEQLSLFINSRQVTIEEVIQYNETYKILGTEVIVQNQQQFDRESYKNENVRQISFKTRETQNPQCLSIFPNAKILIFESEISDEMKQELLKFTEQYPKDYTIYYLKNQVPLEDFVQMKKIDLQVWSINQSQLSKLQQQQTDMNQMEQQIHNSQNLKLKMKLDSIFESMKEMEQQIEIKSAQQQQMNEQHLKEEFAIKETIVKLSKVLKEEHKRHQRFQQEFAIKET</sequence>
<feature type="non-terminal residue" evidence="2">
    <location>
        <position position="1"/>
    </location>
</feature>
<dbReference type="AlphaFoldDB" id="A0A146JZU0"/>